<keyword evidence="3" id="KW-0547">Nucleotide-binding</keyword>
<dbReference type="Proteomes" id="UP000662747">
    <property type="component" value="Chromosome"/>
</dbReference>
<dbReference type="PANTHER" id="PTHR47396:SF1">
    <property type="entry name" value="ATP-DEPENDENT HELICASE IRC3-RELATED"/>
    <property type="match status" value="1"/>
</dbReference>
<dbReference type="EMBL" id="CP071090">
    <property type="protein sequence ID" value="QSQ19569.1"/>
    <property type="molecule type" value="Genomic_DNA"/>
</dbReference>
<evidence type="ECO:0000259" key="1">
    <source>
        <dbReference type="PROSITE" id="PS51192"/>
    </source>
</evidence>
<keyword evidence="3" id="KW-0378">Hydrolase</keyword>
<evidence type="ECO:0000313" key="3">
    <source>
        <dbReference type="EMBL" id="QSQ19569.1"/>
    </source>
</evidence>
<dbReference type="Pfam" id="PF00271">
    <property type="entry name" value="Helicase_C"/>
    <property type="match status" value="1"/>
</dbReference>
<dbReference type="Gene3D" id="3.40.50.300">
    <property type="entry name" value="P-loop containing nucleotide triphosphate hydrolases"/>
    <property type="match status" value="2"/>
</dbReference>
<dbReference type="PROSITE" id="PS51192">
    <property type="entry name" value="HELICASE_ATP_BIND_1"/>
    <property type="match status" value="1"/>
</dbReference>
<evidence type="ECO:0000259" key="2">
    <source>
        <dbReference type="PROSITE" id="PS51194"/>
    </source>
</evidence>
<feature type="domain" description="Helicase ATP-binding" evidence="1">
    <location>
        <begin position="155"/>
        <end position="309"/>
    </location>
</feature>
<dbReference type="Pfam" id="PF04471">
    <property type="entry name" value="Mrr_cat"/>
    <property type="match status" value="1"/>
</dbReference>
<reference evidence="3 4" key="1">
    <citation type="submission" date="2021-02" db="EMBL/GenBank/DDBJ databases">
        <title>De Novo genome assembly of isolated myxobacteria.</title>
        <authorList>
            <person name="Stevens D.C."/>
        </authorList>
    </citation>
    <scope>NUCLEOTIDE SEQUENCE [LARGE SCALE GENOMIC DNA]</scope>
    <source>
        <strain evidence="4">SCPEA02</strain>
    </source>
</reference>
<protein>
    <submittedName>
        <fullName evidence="3">DEAD/DEAH box helicase family protein</fullName>
    </submittedName>
</protein>
<dbReference type="InterPro" id="IPR006935">
    <property type="entry name" value="Helicase/UvrB_N"/>
</dbReference>
<gene>
    <name evidence="3" type="ORF">JY651_30175</name>
</gene>
<dbReference type="SMART" id="SM00490">
    <property type="entry name" value="HELICc"/>
    <property type="match status" value="1"/>
</dbReference>
<dbReference type="InterPro" id="IPR027417">
    <property type="entry name" value="P-loop_NTPase"/>
</dbReference>
<dbReference type="GO" id="GO:0004386">
    <property type="term" value="F:helicase activity"/>
    <property type="evidence" value="ECO:0007669"/>
    <property type="project" value="UniProtKB-KW"/>
</dbReference>
<sequence>MLDMSKGFLDERRLLDGPWQMLERDVARLMLANAFVDVRIVAGSGDHGGDVLGVKGDQLWVFQCKHTTTQAPPKSALAEVVNAARYYGAQRMVVATSRQPGDAFREEQERYRKLGLNIETVGPRELLQLMAVTPEHPPHGRTLRTYQEVATECLRTALVERGRGQLVMATGLGKTVVMAEATASLLRDGLVDGDRVLVLAHTRDLVEQLHRSFWLQLPRWVPTHHLSDGEAPAFWEGITFATIQSAVARLDRLPRFGLVLIDEAHHLGAEIFQRTLASLEPPMLAGVTATPWRGDAYDIDQMLGEPVFRMGIAEGLAKGFLAEVDYRLLADNIDWHFVQSQSKHRYSLAQLNRRLIIPMRDEEAARQIRAMFDEQGRRAGIVFCPTIEHAHSFVAALRKYEFKSEVISAETQSRDRDALMSRFRAGELQIVATVDLFNEGVDVPDVDLVVFMRATHSRRIFVQQLGRGLRISGAKDKVIVLDFVTDLRRVAEVLELDRATRRESVERLGLGERLVCFNDRSAGSFLREWVLDQADLMNREGDAALELPEFDFPRPVAPGGIQ</sequence>
<proteinExistence type="predicted"/>
<keyword evidence="3" id="KW-0347">Helicase</keyword>
<dbReference type="InterPro" id="IPR007560">
    <property type="entry name" value="Restrct_endonuc_IV_Mrr"/>
</dbReference>
<name>A0ABX7NMI9_9BACT</name>
<dbReference type="InterPro" id="IPR001650">
    <property type="entry name" value="Helicase_C-like"/>
</dbReference>
<dbReference type="SUPFAM" id="SSF52980">
    <property type="entry name" value="Restriction endonuclease-like"/>
    <property type="match status" value="1"/>
</dbReference>
<dbReference type="RefSeq" id="WP_206721153.1">
    <property type="nucleotide sequence ID" value="NZ_CP071090.1"/>
</dbReference>
<dbReference type="SUPFAM" id="SSF52540">
    <property type="entry name" value="P-loop containing nucleoside triphosphate hydrolases"/>
    <property type="match status" value="1"/>
</dbReference>
<dbReference type="PANTHER" id="PTHR47396">
    <property type="entry name" value="TYPE I RESTRICTION ENZYME ECOKI R PROTEIN"/>
    <property type="match status" value="1"/>
</dbReference>
<dbReference type="Pfam" id="PF04851">
    <property type="entry name" value="ResIII"/>
    <property type="match status" value="1"/>
</dbReference>
<accession>A0ABX7NMI9</accession>
<evidence type="ECO:0000313" key="4">
    <source>
        <dbReference type="Proteomes" id="UP000662747"/>
    </source>
</evidence>
<dbReference type="InterPro" id="IPR011335">
    <property type="entry name" value="Restrct_endonuc-II-like"/>
</dbReference>
<dbReference type="SMART" id="SM00487">
    <property type="entry name" value="DEXDc"/>
    <property type="match status" value="1"/>
</dbReference>
<dbReference type="InterPro" id="IPR050742">
    <property type="entry name" value="Helicase_Restrict-Modif_Enz"/>
</dbReference>
<feature type="domain" description="Helicase C-terminal" evidence="2">
    <location>
        <begin position="367"/>
        <end position="509"/>
    </location>
</feature>
<dbReference type="PROSITE" id="PS51194">
    <property type="entry name" value="HELICASE_CTER"/>
    <property type="match status" value="1"/>
</dbReference>
<keyword evidence="4" id="KW-1185">Reference proteome</keyword>
<keyword evidence="3" id="KW-0067">ATP-binding</keyword>
<organism evidence="3 4">
    <name type="scientific">Pyxidicoccus parkwayensis</name>
    <dbReference type="NCBI Taxonomy" id="2813578"/>
    <lineage>
        <taxon>Bacteria</taxon>
        <taxon>Pseudomonadati</taxon>
        <taxon>Myxococcota</taxon>
        <taxon>Myxococcia</taxon>
        <taxon>Myxococcales</taxon>
        <taxon>Cystobacterineae</taxon>
        <taxon>Myxococcaceae</taxon>
        <taxon>Pyxidicoccus</taxon>
    </lineage>
</organism>
<dbReference type="InterPro" id="IPR014001">
    <property type="entry name" value="Helicase_ATP-bd"/>
</dbReference>